<dbReference type="Pfam" id="PF01263">
    <property type="entry name" value="Aldose_epim"/>
    <property type="match status" value="1"/>
</dbReference>
<gene>
    <name evidence="1" type="ORF">A3D77_01445</name>
</gene>
<dbReference type="GO" id="GO:0004034">
    <property type="term" value="F:aldose 1-epimerase activity"/>
    <property type="evidence" value="ECO:0007669"/>
    <property type="project" value="TreeGrafter"/>
</dbReference>
<accession>A0A1F5ZTL3</accession>
<name>A0A1F5ZTL3_9BACT</name>
<evidence type="ECO:0000313" key="1">
    <source>
        <dbReference type="EMBL" id="OGG15674.1"/>
    </source>
</evidence>
<dbReference type="InterPro" id="IPR014718">
    <property type="entry name" value="GH-type_carb-bd"/>
</dbReference>
<dbReference type="Proteomes" id="UP000176923">
    <property type="component" value="Unassembled WGS sequence"/>
</dbReference>
<dbReference type="AlphaFoldDB" id="A0A1F5ZTL3"/>
<organism evidence="1 2">
    <name type="scientific">Candidatus Gottesmanbacteria bacterium RIFCSPHIGHO2_02_FULL_39_11</name>
    <dbReference type="NCBI Taxonomy" id="1798382"/>
    <lineage>
        <taxon>Bacteria</taxon>
        <taxon>Candidatus Gottesmaniibacteriota</taxon>
    </lineage>
</organism>
<dbReference type="EMBL" id="MFJL01000019">
    <property type="protein sequence ID" value="OGG15674.1"/>
    <property type="molecule type" value="Genomic_DNA"/>
</dbReference>
<reference evidence="1 2" key="1">
    <citation type="journal article" date="2016" name="Nat. Commun.">
        <title>Thousands of microbial genomes shed light on interconnected biogeochemical processes in an aquifer system.</title>
        <authorList>
            <person name="Anantharaman K."/>
            <person name="Brown C.T."/>
            <person name="Hug L.A."/>
            <person name="Sharon I."/>
            <person name="Castelle C.J."/>
            <person name="Probst A.J."/>
            <person name="Thomas B.C."/>
            <person name="Singh A."/>
            <person name="Wilkins M.J."/>
            <person name="Karaoz U."/>
            <person name="Brodie E.L."/>
            <person name="Williams K.H."/>
            <person name="Hubbard S.S."/>
            <person name="Banfield J.F."/>
        </authorList>
    </citation>
    <scope>NUCLEOTIDE SEQUENCE [LARGE SCALE GENOMIC DNA]</scope>
</reference>
<dbReference type="CDD" id="cd01081">
    <property type="entry name" value="Aldose_epim"/>
    <property type="match status" value="1"/>
</dbReference>
<dbReference type="SUPFAM" id="SSF74650">
    <property type="entry name" value="Galactose mutarotase-like"/>
    <property type="match status" value="1"/>
</dbReference>
<sequence>MPRKLNIKGCIKVDSEIGHNSLFLTYQNKEKNLEVKISPHFGSNIYSFKYNNKDIFYCDLSLLKQRDWTGCFVLWPYPNRVRDKKFEFEGEKYSLKKIKRKNGNYPLIHGLVDNKIWEIGKIQIGSNFVKAQTFIECKAGNNIYEYFPFESKLTLKFTLNEFGLRVDYKVENFSNKNLPFGFALHPYFSLLSGRNHTLVRLPAKNVMDADKELLPTGNLINVKGTHFDLNSPISLSKLSLDHVFTDLDKNHTPCIDYSDKKMKVFLDSSEDFTHMVVYTPQEEPYLCMESQTGSTDMINLHTKGVKQNNLSLQKAAHLLVLSPKHEHGGFIHYKISEQA</sequence>
<dbReference type="InterPro" id="IPR008183">
    <property type="entry name" value="Aldose_1/G6P_1-epimerase"/>
</dbReference>
<dbReference type="InterPro" id="IPR011013">
    <property type="entry name" value="Gal_mutarotase_sf_dom"/>
</dbReference>
<evidence type="ECO:0000313" key="2">
    <source>
        <dbReference type="Proteomes" id="UP000176923"/>
    </source>
</evidence>
<dbReference type="STRING" id="1798382.A3D77_01445"/>
<dbReference type="PANTHER" id="PTHR10091">
    <property type="entry name" value="ALDOSE-1-EPIMERASE"/>
    <property type="match status" value="1"/>
</dbReference>
<evidence type="ECO:0008006" key="3">
    <source>
        <dbReference type="Google" id="ProtNLM"/>
    </source>
</evidence>
<protein>
    <recommendedName>
        <fullName evidence="3">Aldose 1-epimerase</fullName>
    </recommendedName>
</protein>
<dbReference type="PANTHER" id="PTHR10091:SF0">
    <property type="entry name" value="GALACTOSE MUTAROTASE"/>
    <property type="match status" value="1"/>
</dbReference>
<comment type="caution">
    <text evidence="1">The sequence shown here is derived from an EMBL/GenBank/DDBJ whole genome shotgun (WGS) entry which is preliminary data.</text>
</comment>
<dbReference type="GO" id="GO:0030246">
    <property type="term" value="F:carbohydrate binding"/>
    <property type="evidence" value="ECO:0007669"/>
    <property type="project" value="InterPro"/>
</dbReference>
<dbReference type="GO" id="GO:0006006">
    <property type="term" value="P:glucose metabolic process"/>
    <property type="evidence" value="ECO:0007669"/>
    <property type="project" value="TreeGrafter"/>
</dbReference>
<dbReference type="GO" id="GO:0033499">
    <property type="term" value="P:galactose catabolic process via UDP-galactose, Leloir pathway"/>
    <property type="evidence" value="ECO:0007669"/>
    <property type="project" value="TreeGrafter"/>
</dbReference>
<dbReference type="Gene3D" id="2.70.98.10">
    <property type="match status" value="1"/>
</dbReference>
<proteinExistence type="predicted"/>